<accession>A0A381QNB3</accession>
<dbReference type="SUPFAM" id="SSF53448">
    <property type="entry name" value="Nucleotide-diphospho-sugar transferases"/>
    <property type="match status" value="1"/>
</dbReference>
<sequence>MGELVRNTPKQLLIVAGEPLLAHVLRSLEAVTPNRVLLAVNAAFASQFDAFITSYDGPLQVELTVEQAHSEDEKPGALGALGQLVEAQHLTGPLFIAGGDNLFDFNLDRLVELHEATGDDIIALYDVQSRELAQLYGIATLEDGVIVDFVEKPSVPRSTLAATACWLLSSSGVSALDDFLDGGGQRDALGHFLAWRSSCATVRGIAYAGTWFDIGDPESYAAACAHFS</sequence>
<dbReference type="PANTHER" id="PTHR42883">
    <property type="entry name" value="GLUCOSE-1-PHOSPHATE THYMIDYLTRANSFERASE"/>
    <property type="match status" value="1"/>
</dbReference>
<feature type="domain" description="Nucleotidyl transferase" evidence="1">
    <location>
        <begin position="5"/>
        <end position="224"/>
    </location>
</feature>
<dbReference type="Pfam" id="PF00483">
    <property type="entry name" value="NTP_transferase"/>
    <property type="match status" value="1"/>
</dbReference>
<proteinExistence type="predicted"/>
<evidence type="ECO:0000259" key="1">
    <source>
        <dbReference type="Pfam" id="PF00483"/>
    </source>
</evidence>
<dbReference type="EMBL" id="UINC01001445">
    <property type="protein sequence ID" value="SUZ80876.1"/>
    <property type="molecule type" value="Genomic_DNA"/>
</dbReference>
<evidence type="ECO:0000313" key="2">
    <source>
        <dbReference type="EMBL" id="SUZ80876.1"/>
    </source>
</evidence>
<reference evidence="2" key="1">
    <citation type="submission" date="2018-05" db="EMBL/GenBank/DDBJ databases">
        <authorList>
            <person name="Lanie J.A."/>
            <person name="Ng W.-L."/>
            <person name="Kazmierczak K.M."/>
            <person name="Andrzejewski T.M."/>
            <person name="Davidsen T.M."/>
            <person name="Wayne K.J."/>
            <person name="Tettelin H."/>
            <person name="Glass J.I."/>
            <person name="Rusch D."/>
            <person name="Podicherti R."/>
            <person name="Tsui H.-C.T."/>
            <person name="Winkler M.E."/>
        </authorList>
    </citation>
    <scope>NUCLEOTIDE SEQUENCE</scope>
</reference>
<dbReference type="InterPro" id="IPR029044">
    <property type="entry name" value="Nucleotide-diphossugar_trans"/>
</dbReference>
<dbReference type="Gene3D" id="3.90.550.10">
    <property type="entry name" value="Spore Coat Polysaccharide Biosynthesis Protein SpsA, Chain A"/>
    <property type="match status" value="1"/>
</dbReference>
<protein>
    <recommendedName>
        <fullName evidence="1">Nucleotidyl transferase domain-containing protein</fullName>
    </recommendedName>
</protein>
<dbReference type="InterPro" id="IPR005835">
    <property type="entry name" value="NTP_transferase_dom"/>
</dbReference>
<organism evidence="2">
    <name type="scientific">marine metagenome</name>
    <dbReference type="NCBI Taxonomy" id="408172"/>
    <lineage>
        <taxon>unclassified sequences</taxon>
        <taxon>metagenomes</taxon>
        <taxon>ecological metagenomes</taxon>
    </lineage>
</organism>
<dbReference type="PANTHER" id="PTHR42883:SF2">
    <property type="entry name" value="THYMIDYLYLTRANSFERASE"/>
    <property type="match status" value="1"/>
</dbReference>
<gene>
    <name evidence="2" type="ORF">METZ01_LOCUS33730</name>
</gene>
<name>A0A381QNB3_9ZZZZ</name>
<dbReference type="AlphaFoldDB" id="A0A381QNB3"/>